<feature type="transmembrane region" description="Helical" evidence="5">
    <location>
        <begin position="327"/>
        <end position="346"/>
    </location>
</feature>
<sequence>MLTANDMTAWRAFGRPCWYSLNAFKSNCRGPTISATLQSHGQAVASLASRLPDSQRKQIGRRPTWRRSSLSESLDELDYTERLPSLEHRQPSLDETEGVTVVAEQAQVTQETEERAELVAVFIGLAFAMGGAIWALLGPEKAFEYFAGYLLEQSLSVDNLFVFVLVFDYFQTDSEGQEKILKYGLASAAILRLIMILLGAELIDNFQPVLLGRFLKVSDSYDGNNFFTERDGVRMATPLLLALAVVEISDVVFAVDSIPAVFGITHDPLIVWVSNMMAIASLRALYGFVSRIMKTLRFLDKAVALVLAWIGLKMIADFGGVHVDTRVSLGVVASLLGAGVGASYLLPAPPKEQQK</sequence>
<comment type="subcellular location">
    <subcellularLocation>
        <location evidence="1">Membrane</location>
        <topology evidence="1">Multi-pass membrane protein</topology>
    </subcellularLocation>
</comment>
<dbReference type="Pfam" id="PF03741">
    <property type="entry name" value="TerC"/>
    <property type="match status" value="1"/>
</dbReference>
<feature type="transmembrane region" description="Helical" evidence="5">
    <location>
        <begin position="298"/>
        <end position="315"/>
    </location>
</feature>
<evidence type="ECO:0008006" key="8">
    <source>
        <dbReference type="Google" id="ProtNLM"/>
    </source>
</evidence>
<dbReference type="PANTHER" id="PTHR30238:SF0">
    <property type="entry name" value="THYLAKOID MEMBRANE PROTEIN TERC, CHLOROPLASTIC"/>
    <property type="match status" value="1"/>
</dbReference>
<dbReference type="GO" id="GO:0016020">
    <property type="term" value="C:membrane"/>
    <property type="evidence" value="ECO:0007669"/>
    <property type="project" value="UniProtKB-SubCell"/>
</dbReference>
<evidence type="ECO:0000256" key="1">
    <source>
        <dbReference type="ARBA" id="ARBA00004141"/>
    </source>
</evidence>
<proteinExistence type="predicted"/>
<evidence type="ECO:0000256" key="4">
    <source>
        <dbReference type="ARBA" id="ARBA00023136"/>
    </source>
</evidence>
<feature type="transmembrane region" description="Helical" evidence="5">
    <location>
        <begin position="149"/>
        <end position="171"/>
    </location>
</feature>
<protein>
    <recommendedName>
        <fullName evidence="8">Integral membrane protein TerC</fullName>
    </recommendedName>
</protein>
<accession>A0AAW1NPY0</accession>
<keyword evidence="3 5" id="KW-1133">Transmembrane helix</keyword>
<evidence type="ECO:0000256" key="3">
    <source>
        <dbReference type="ARBA" id="ARBA00022989"/>
    </source>
</evidence>
<dbReference type="InterPro" id="IPR005496">
    <property type="entry name" value="Integral_membrane_TerC"/>
</dbReference>
<keyword evidence="4 5" id="KW-0472">Membrane</keyword>
<dbReference type="Proteomes" id="UP001465755">
    <property type="component" value="Unassembled WGS sequence"/>
</dbReference>
<feature type="transmembrane region" description="Helical" evidence="5">
    <location>
        <begin position="269"/>
        <end position="286"/>
    </location>
</feature>
<name>A0AAW1NPY0_9CHLO</name>
<evidence type="ECO:0000313" key="7">
    <source>
        <dbReference type="Proteomes" id="UP001465755"/>
    </source>
</evidence>
<keyword evidence="7" id="KW-1185">Reference proteome</keyword>
<comment type="caution">
    <text evidence="6">The sequence shown here is derived from an EMBL/GenBank/DDBJ whole genome shotgun (WGS) entry which is preliminary data.</text>
</comment>
<gene>
    <name evidence="6" type="ORF">WJX73_004953</name>
</gene>
<dbReference type="AlphaFoldDB" id="A0AAW1NPY0"/>
<organism evidence="6 7">
    <name type="scientific">Symbiochloris irregularis</name>
    <dbReference type="NCBI Taxonomy" id="706552"/>
    <lineage>
        <taxon>Eukaryota</taxon>
        <taxon>Viridiplantae</taxon>
        <taxon>Chlorophyta</taxon>
        <taxon>core chlorophytes</taxon>
        <taxon>Trebouxiophyceae</taxon>
        <taxon>Trebouxiales</taxon>
        <taxon>Trebouxiaceae</taxon>
        <taxon>Symbiochloris</taxon>
    </lineage>
</organism>
<evidence type="ECO:0000256" key="2">
    <source>
        <dbReference type="ARBA" id="ARBA00022692"/>
    </source>
</evidence>
<dbReference type="PANTHER" id="PTHR30238">
    <property type="entry name" value="MEMBRANE BOUND PREDICTED REDOX MODULATOR"/>
    <property type="match status" value="1"/>
</dbReference>
<evidence type="ECO:0000313" key="6">
    <source>
        <dbReference type="EMBL" id="KAK9794361.1"/>
    </source>
</evidence>
<reference evidence="6 7" key="1">
    <citation type="journal article" date="2024" name="Nat. Commun.">
        <title>Phylogenomics reveals the evolutionary origins of lichenization in chlorophyte algae.</title>
        <authorList>
            <person name="Puginier C."/>
            <person name="Libourel C."/>
            <person name="Otte J."/>
            <person name="Skaloud P."/>
            <person name="Haon M."/>
            <person name="Grisel S."/>
            <person name="Petersen M."/>
            <person name="Berrin J.G."/>
            <person name="Delaux P.M."/>
            <person name="Dal Grande F."/>
            <person name="Keller J."/>
        </authorList>
    </citation>
    <scope>NUCLEOTIDE SEQUENCE [LARGE SCALE GENOMIC DNA]</scope>
    <source>
        <strain evidence="6 7">SAG 2036</strain>
    </source>
</reference>
<feature type="transmembrane region" description="Helical" evidence="5">
    <location>
        <begin position="183"/>
        <end position="203"/>
    </location>
</feature>
<feature type="transmembrane region" description="Helical" evidence="5">
    <location>
        <begin position="118"/>
        <end position="137"/>
    </location>
</feature>
<dbReference type="EMBL" id="JALJOQ010000139">
    <property type="protein sequence ID" value="KAK9794361.1"/>
    <property type="molecule type" value="Genomic_DNA"/>
</dbReference>
<evidence type="ECO:0000256" key="5">
    <source>
        <dbReference type="SAM" id="Phobius"/>
    </source>
</evidence>
<keyword evidence="2 5" id="KW-0812">Transmembrane</keyword>